<dbReference type="OrthoDB" id="9788881at2"/>
<reference evidence="3" key="1">
    <citation type="submission" date="2016-10" db="EMBL/GenBank/DDBJ databases">
        <authorList>
            <person name="Varghese N."/>
            <person name="Submissions S."/>
        </authorList>
    </citation>
    <scope>NUCLEOTIDE SEQUENCE [LARGE SCALE GENOMIC DNA]</scope>
    <source>
        <strain evidence="3">SP</strain>
    </source>
</reference>
<dbReference type="SUPFAM" id="SSF143422">
    <property type="entry name" value="Transposase IS200-like"/>
    <property type="match status" value="1"/>
</dbReference>
<dbReference type="Pfam" id="PF01797">
    <property type="entry name" value="Y1_Tnp"/>
    <property type="match status" value="1"/>
</dbReference>
<protein>
    <submittedName>
        <fullName evidence="2">REP element-mobilizing transposase RayT</fullName>
    </submittedName>
</protein>
<dbReference type="InterPro" id="IPR002686">
    <property type="entry name" value="Transposase_17"/>
</dbReference>
<proteinExistence type="predicted"/>
<dbReference type="GO" id="GO:0006313">
    <property type="term" value="P:DNA transposition"/>
    <property type="evidence" value="ECO:0007669"/>
    <property type="project" value="InterPro"/>
</dbReference>
<feature type="domain" description="Transposase IS200-like" evidence="1">
    <location>
        <begin position="9"/>
        <end position="123"/>
    </location>
</feature>
<dbReference type="Gene3D" id="3.30.70.1290">
    <property type="entry name" value="Transposase IS200-like"/>
    <property type="match status" value="1"/>
</dbReference>
<name>A0A1H3U029_9BACI</name>
<keyword evidence="3" id="KW-1185">Reference proteome</keyword>
<dbReference type="AlphaFoldDB" id="A0A1H3U029"/>
<dbReference type="SMART" id="SM01321">
    <property type="entry name" value="Y1_Tnp"/>
    <property type="match status" value="1"/>
</dbReference>
<sequence length="193" mass="23123">MPRKKRVWFPNVFYNVSSHGIRHDKLFITESDYIMFFNILRQVHEDTPFEVSAYCLMSNHFHLQIRFPHCPISYVMGQLNKRYAHYFNKKYRFSGHVFDKRFYSSPINDLRGLLNVSSYFHNNPVKAKLSKNAQQYRWSSIHYFSPDYSKTLPPYMNISPILDIFPGPITAKKQQYLSWVENALIDDETEQRH</sequence>
<dbReference type="EMBL" id="FNPI01000017">
    <property type="protein sequence ID" value="SDZ55708.1"/>
    <property type="molecule type" value="Genomic_DNA"/>
</dbReference>
<dbReference type="Proteomes" id="UP000198935">
    <property type="component" value="Unassembled WGS sequence"/>
</dbReference>
<dbReference type="PANTHER" id="PTHR34322">
    <property type="entry name" value="TRANSPOSASE, Y1_TNP DOMAIN-CONTAINING"/>
    <property type="match status" value="1"/>
</dbReference>
<evidence type="ECO:0000313" key="3">
    <source>
        <dbReference type="Proteomes" id="UP000198935"/>
    </source>
</evidence>
<dbReference type="GO" id="GO:0004803">
    <property type="term" value="F:transposase activity"/>
    <property type="evidence" value="ECO:0007669"/>
    <property type="project" value="InterPro"/>
</dbReference>
<evidence type="ECO:0000313" key="2">
    <source>
        <dbReference type="EMBL" id="SDZ55708.1"/>
    </source>
</evidence>
<gene>
    <name evidence="2" type="ORF">SAMN05421736_11718</name>
</gene>
<evidence type="ECO:0000259" key="1">
    <source>
        <dbReference type="SMART" id="SM01321"/>
    </source>
</evidence>
<organism evidence="2 3">
    <name type="scientific">Evansella caseinilytica</name>
    <dbReference type="NCBI Taxonomy" id="1503961"/>
    <lineage>
        <taxon>Bacteria</taxon>
        <taxon>Bacillati</taxon>
        <taxon>Bacillota</taxon>
        <taxon>Bacilli</taxon>
        <taxon>Bacillales</taxon>
        <taxon>Bacillaceae</taxon>
        <taxon>Evansella</taxon>
    </lineage>
</organism>
<dbReference type="PANTHER" id="PTHR34322:SF2">
    <property type="entry name" value="TRANSPOSASE IS200-LIKE DOMAIN-CONTAINING PROTEIN"/>
    <property type="match status" value="1"/>
</dbReference>
<dbReference type="GO" id="GO:0003677">
    <property type="term" value="F:DNA binding"/>
    <property type="evidence" value="ECO:0007669"/>
    <property type="project" value="InterPro"/>
</dbReference>
<dbReference type="InterPro" id="IPR036515">
    <property type="entry name" value="Transposase_17_sf"/>
</dbReference>
<accession>A0A1H3U029</accession>